<evidence type="ECO:0000313" key="5">
    <source>
        <dbReference type="EMBL" id="PRZ44102.1"/>
    </source>
</evidence>
<dbReference type="Gene3D" id="3.40.50.1820">
    <property type="entry name" value="alpha/beta hydrolase"/>
    <property type="match status" value="1"/>
</dbReference>
<evidence type="ECO:0000313" key="6">
    <source>
        <dbReference type="Proteomes" id="UP000237752"/>
    </source>
</evidence>
<accession>A0A2T1A663</accession>
<dbReference type="SUPFAM" id="SSF53474">
    <property type="entry name" value="alpha/beta-Hydrolases"/>
    <property type="match status" value="1"/>
</dbReference>
<dbReference type="PANTHER" id="PTHR11559">
    <property type="entry name" value="CARBOXYLESTERASE"/>
    <property type="match status" value="1"/>
</dbReference>
<protein>
    <recommendedName>
        <fullName evidence="3">Carboxylic ester hydrolase</fullName>
        <ecNumber evidence="3">3.1.1.-</ecNumber>
    </recommendedName>
</protein>
<dbReference type="EC" id="3.1.1.-" evidence="3"/>
<organism evidence="5 6">
    <name type="scientific">Antricoccus suffuscus</name>
    <dbReference type="NCBI Taxonomy" id="1629062"/>
    <lineage>
        <taxon>Bacteria</taxon>
        <taxon>Bacillati</taxon>
        <taxon>Actinomycetota</taxon>
        <taxon>Actinomycetes</taxon>
        <taxon>Geodermatophilales</taxon>
        <taxon>Antricoccaceae</taxon>
        <taxon>Antricoccus</taxon>
    </lineage>
</organism>
<name>A0A2T1A663_9ACTN</name>
<dbReference type="InterPro" id="IPR050309">
    <property type="entry name" value="Type-B_Carboxylest/Lipase"/>
</dbReference>
<comment type="caution">
    <text evidence="5">The sequence shown here is derived from an EMBL/GenBank/DDBJ whole genome shotgun (WGS) entry which is preliminary data.</text>
</comment>
<dbReference type="EMBL" id="PVUE01000001">
    <property type="protein sequence ID" value="PRZ44102.1"/>
    <property type="molecule type" value="Genomic_DNA"/>
</dbReference>
<keyword evidence="6" id="KW-1185">Reference proteome</keyword>
<keyword evidence="2 3" id="KW-0378">Hydrolase</keyword>
<dbReference type="InterPro" id="IPR019826">
    <property type="entry name" value="Carboxylesterase_B_AS"/>
</dbReference>
<proteinExistence type="inferred from homology"/>
<dbReference type="PROSITE" id="PS00122">
    <property type="entry name" value="CARBOXYLESTERASE_B_1"/>
    <property type="match status" value="1"/>
</dbReference>
<reference evidence="5 6" key="1">
    <citation type="submission" date="2018-03" db="EMBL/GenBank/DDBJ databases">
        <title>Genomic Encyclopedia of Archaeal and Bacterial Type Strains, Phase II (KMG-II): from individual species to whole genera.</title>
        <authorList>
            <person name="Goeker M."/>
        </authorList>
    </citation>
    <scope>NUCLEOTIDE SEQUENCE [LARGE SCALE GENOMIC DNA]</scope>
    <source>
        <strain evidence="5 6">DSM 100065</strain>
    </source>
</reference>
<feature type="domain" description="Carboxylesterase type B" evidence="4">
    <location>
        <begin position="2"/>
        <end position="480"/>
    </location>
</feature>
<evidence type="ECO:0000259" key="4">
    <source>
        <dbReference type="Pfam" id="PF00135"/>
    </source>
</evidence>
<dbReference type="Proteomes" id="UP000237752">
    <property type="component" value="Unassembled WGS sequence"/>
</dbReference>
<gene>
    <name evidence="5" type="ORF">CLV47_101227</name>
</gene>
<dbReference type="InterPro" id="IPR029058">
    <property type="entry name" value="AB_hydrolase_fold"/>
</dbReference>
<evidence type="ECO:0000256" key="2">
    <source>
        <dbReference type="ARBA" id="ARBA00022801"/>
    </source>
</evidence>
<dbReference type="GO" id="GO:0016787">
    <property type="term" value="F:hydrolase activity"/>
    <property type="evidence" value="ECO:0007669"/>
    <property type="project" value="UniProtKB-KW"/>
</dbReference>
<evidence type="ECO:0000256" key="1">
    <source>
        <dbReference type="ARBA" id="ARBA00005964"/>
    </source>
</evidence>
<dbReference type="AlphaFoldDB" id="A0A2T1A663"/>
<dbReference type="InterPro" id="IPR002018">
    <property type="entry name" value="CarbesteraseB"/>
</dbReference>
<evidence type="ECO:0000256" key="3">
    <source>
        <dbReference type="RuleBase" id="RU361235"/>
    </source>
</evidence>
<comment type="similarity">
    <text evidence="1 3">Belongs to the type-B carboxylesterase/lipase family.</text>
</comment>
<dbReference type="Pfam" id="PF00135">
    <property type="entry name" value="COesterase"/>
    <property type="match status" value="1"/>
</dbReference>
<sequence>MVDTPYGRVRGARDGEIRVFKGIPYGAPTSGANRFRPPQPAAAWTGVRECLRYGETAPQSPGRLAEGGTSAQDRPVVGEDCLQLNVWTPAVGPGTRPVMVWLHGGGFEAGSGSRQLYDGANLCRRGDVVVVTINHRLGLFGHCFLGDLAGEEFSESGNVGFLDIVAALEWVRDSIAQFGGDPDCVTIFGESGGGRKVSLAMASPAAQGLFHRGIVQSGSHLRLTARDDATRLATILFEKVGLPVGDVAALQALPIQDLIDANIAVQRETGQRFTPVLDDAVFDAHPWDPVAPATSANIPLLVGTCRTELSYFSFVAGEDTKSITDEDLPTRLARYLPAAVATEVIEVFRASNSHASPPELYALISTARTYWLDSLLQAERKAQLGGAPVFAYRLMWRTPFRGGALFSPHTLDLPFMFDNVDKPDHVAGRPSADTAALAEAMSESWLAFARTGDPNNQHVPAWAPYSLDRRTEMLFDAPLTVVDDPFRGERATIEQLPTQQLGGGLLVRLPL</sequence>